<evidence type="ECO:0000259" key="7">
    <source>
        <dbReference type="Pfam" id="PF08543"/>
    </source>
</evidence>
<evidence type="ECO:0000313" key="14">
    <source>
        <dbReference type="Proteomes" id="UP000440614"/>
    </source>
</evidence>
<dbReference type="GO" id="GO:0008972">
    <property type="term" value="F:phosphomethylpyrimidine kinase activity"/>
    <property type="evidence" value="ECO:0007669"/>
    <property type="project" value="InterPro"/>
</dbReference>
<dbReference type="InterPro" id="IPR004399">
    <property type="entry name" value="HMP/HMP-P_kinase_dom"/>
</dbReference>
<evidence type="ECO:0000256" key="3">
    <source>
        <dbReference type="ARBA" id="ARBA00022679"/>
    </source>
</evidence>
<dbReference type="Gene3D" id="3.40.1190.20">
    <property type="match status" value="1"/>
</dbReference>
<proteinExistence type="predicted"/>
<dbReference type="EC" id="2.7.1.49" evidence="2"/>
<keyword evidence="5 10" id="KW-0418">Kinase</keyword>
<dbReference type="Proteomes" id="UP000440614">
    <property type="component" value="Unassembled WGS sequence"/>
</dbReference>
<reference evidence="11 12" key="1">
    <citation type="submission" date="2018-08" db="EMBL/GenBank/DDBJ databases">
        <title>A genome reference for cultivated species of the human gut microbiota.</title>
        <authorList>
            <person name="Zou Y."/>
            <person name="Xue W."/>
            <person name="Luo G."/>
        </authorList>
    </citation>
    <scope>NUCLEOTIDE SEQUENCE [LARGE SCALE GENOMIC DNA]</scope>
    <source>
        <strain evidence="11 12">AM30-26</strain>
    </source>
</reference>
<dbReference type="FunFam" id="3.40.1190.20:FF:000003">
    <property type="entry name" value="Phosphomethylpyrimidine kinase ThiD"/>
    <property type="match status" value="1"/>
</dbReference>
<dbReference type="NCBIfam" id="TIGR00097">
    <property type="entry name" value="HMP-P_kinase"/>
    <property type="match status" value="1"/>
</dbReference>
<gene>
    <name evidence="10" type="primary">thiD</name>
    <name evidence="11" type="ORF">DW780_05270</name>
    <name evidence="9" type="ORF">GAN91_14845</name>
    <name evidence="8" type="ORF">GAO51_12340</name>
    <name evidence="10" type="ORF">PO127_03085</name>
</gene>
<accession>C6IGC3</accession>
<comment type="caution">
    <text evidence="10">The sequence shown here is derived from an EMBL/GenBank/DDBJ whole genome shotgun (WGS) entry which is preliminary data.</text>
</comment>
<dbReference type="AlphaFoldDB" id="A0A0N7IA57"/>
<evidence type="ECO:0000256" key="4">
    <source>
        <dbReference type="ARBA" id="ARBA00022741"/>
    </source>
</evidence>
<dbReference type="InterPro" id="IPR013749">
    <property type="entry name" value="PM/HMP-P_kinase-1"/>
</dbReference>
<evidence type="ECO:0000256" key="1">
    <source>
        <dbReference type="ARBA" id="ARBA00004948"/>
    </source>
</evidence>
<dbReference type="EMBL" id="WCRY01000013">
    <property type="protein sequence ID" value="KAB4480880.1"/>
    <property type="molecule type" value="Genomic_DNA"/>
</dbReference>
<dbReference type="OMA" id="KDEVGYA"/>
<dbReference type="Pfam" id="PF08543">
    <property type="entry name" value="Phos_pyr_kin"/>
    <property type="match status" value="1"/>
</dbReference>
<dbReference type="EMBL" id="WCSY01000011">
    <property type="protein sequence ID" value="KAB4312139.1"/>
    <property type="molecule type" value="Genomic_DNA"/>
</dbReference>
<evidence type="ECO:0000313" key="9">
    <source>
        <dbReference type="EMBL" id="KAB4480880.1"/>
    </source>
</evidence>
<evidence type="ECO:0000313" key="13">
    <source>
        <dbReference type="Proteomes" id="UP000436858"/>
    </source>
</evidence>
<dbReference type="InterPro" id="IPR029056">
    <property type="entry name" value="Ribokinase-like"/>
</dbReference>
<dbReference type="RefSeq" id="WP_008765649.1">
    <property type="nucleotide sequence ID" value="NZ_BAABXH010000002.1"/>
</dbReference>
<evidence type="ECO:0000256" key="2">
    <source>
        <dbReference type="ARBA" id="ARBA00012135"/>
    </source>
</evidence>
<dbReference type="EMBL" id="QSJP01000003">
    <property type="protein sequence ID" value="RHD90388.1"/>
    <property type="molecule type" value="Genomic_DNA"/>
</dbReference>
<dbReference type="PANTHER" id="PTHR20858">
    <property type="entry name" value="PHOSPHOMETHYLPYRIMIDINE KINASE"/>
    <property type="match status" value="1"/>
</dbReference>
<dbReference type="Proteomes" id="UP000436858">
    <property type="component" value="Unassembled WGS sequence"/>
</dbReference>
<evidence type="ECO:0000313" key="11">
    <source>
        <dbReference type="EMBL" id="RHD90388.1"/>
    </source>
</evidence>
<dbReference type="SUPFAM" id="SSF53613">
    <property type="entry name" value="Ribokinase-like"/>
    <property type="match status" value="1"/>
</dbReference>
<keyword evidence="3 10" id="KW-0808">Transferase</keyword>
<name>A0A0N7IA57_BACT4</name>
<dbReference type="PANTHER" id="PTHR20858:SF17">
    <property type="entry name" value="HYDROXYMETHYLPYRIMIDINE_PHOSPHOMETHYLPYRIMIDINE KINASE THI20-RELATED"/>
    <property type="match status" value="1"/>
</dbReference>
<reference evidence="13 14" key="2">
    <citation type="journal article" date="2019" name="Nat. Med.">
        <title>A library of human gut bacterial isolates paired with longitudinal multiomics data enables mechanistic microbiome research.</title>
        <authorList>
            <person name="Poyet M."/>
            <person name="Groussin M."/>
            <person name="Gibbons S.M."/>
            <person name="Avila-Pacheco J."/>
            <person name="Jiang X."/>
            <person name="Kearney S.M."/>
            <person name="Perrotta A.R."/>
            <person name="Berdy B."/>
            <person name="Zhao S."/>
            <person name="Lieberman T.D."/>
            <person name="Swanson P.K."/>
            <person name="Smith M."/>
            <person name="Roesemann S."/>
            <person name="Alexander J.E."/>
            <person name="Rich S.A."/>
            <person name="Livny J."/>
            <person name="Vlamakis H."/>
            <person name="Clish C."/>
            <person name="Bullock K."/>
            <person name="Deik A."/>
            <person name="Scott J."/>
            <person name="Pierce K.A."/>
            <person name="Xavier R.J."/>
            <person name="Alm E.J."/>
        </authorList>
    </citation>
    <scope>NUCLEOTIDE SEQUENCE [LARGE SCALE GENOMIC DNA]</scope>
    <source>
        <strain evidence="9 13">BIOML-A162</strain>
        <strain evidence="8 14">BIOML-A188</strain>
    </source>
</reference>
<keyword evidence="4" id="KW-0547">Nucleotide-binding</keyword>
<dbReference type="GeneID" id="60926759"/>
<dbReference type="KEGG" id="btho:Btheta7330_02413"/>
<dbReference type="Proteomes" id="UP001217776">
    <property type="component" value="Unassembled WGS sequence"/>
</dbReference>
<evidence type="ECO:0000313" key="12">
    <source>
        <dbReference type="Proteomes" id="UP000284785"/>
    </source>
</evidence>
<dbReference type="EMBL" id="JAQNVG010000004">
    <property type="protein sequence ID" value="MDC2234733.1"/>
    <property type="molecule type" value="Genomic_DNA"/>
</dbReference>
<evidence type="ECO:0000256" key="5">
    <source>
        <dbReference type="ARBA" id="ARBA00022777"/>
    </source>
</evidence>
<sequence length="278" mass="30127">MERHPVILSIAGSDCSGGAGIQADIKTISALGGYAASAITAVTVQNTLGVRAVHAIPPEIVCGQIEAVMEDLQPVAIKIGMVNDIQIVHVIADCIRKYSPEHIIYDPVMVSTSGRKLMTNEAIEEIKKELLPLVTLVTPNIDEAKVLTGKSIQNTQDMLEAAKQLSDSYQIHILIKGGHLEGDQMCDLLYSPDHTYYIYEEKKIESKNLHGTGCTLSSAIASYLAKGYSMKESIRHAKEYITHAIIAGKDLNIGHGNGPLWHFPDSIAQMCTFCAVVS</sequence>
<evidence type="ECO:0000256" key="6">
    <source>
        <dbReference type="ARBA" id="ARBA00022840"/>
    </source>
</evidence>
<comment type="pathway">
    <text evidence="1">Cofactor biosynthesis; thiamine diphosphate biosynthesis.</text>
</comment>
<dbReference type="GO" id="GO:0005524">
    <property type="term" value="F:ATP binding"/>
    <property type="evidence" value="ECO:0007669"/>
    <property type="project" value="UniProtKB-KW"/>
</dbReference>
<evidence type="ECO:0000313" key="15">
    <source>
        <dbReference type="Proteomes" id="UP001217776"/>
    </source>
</evidence>
<organism evidence="10 15">
    <name type="scientific">Bacteroides thetaiotaomicron</name>
    <dbReference type="NCBI Taxonomy" id="818"/>
    <lineage>
        <taxon>Bacteria</taxon>
        <taxon>Pseudomonadati</taxon>
        <taxon>Bacteroidota</taxon>
        <taxon>Bacteroidia</taxon>
        <taxon>Bacteroidales</taxon>
        <taxon>Bacteroidaceae</taxon>
        <taxon>Bacteroides</taxon>
    </lineage>
</organism>
<keyword evidence="6" id="KW-0067">ATP-binding</keyword>
<dbReference type="CDD" id="cd01169">
    <property type="entry name" value="HMPP_kinase"/>
    <property type="match status" value="1"/>
</dbReference>
<accession>A0A0N7IA57</accession>
<dbReference type="GO" id="GO:0005829">
    <property type="term" value="C:cytosol"/>
    <property type="evidence" value="ECO:0007669"/>
    <property type="project" value="TreeGrafter"/>
</dbReference>
<dbReference type="GO" id="GO:0009228">
    <property type="term" value="P:thiamine biosynthetic process"/>
    <property type="evidence" value="ECO:0007669"/>
    <property type="project" value="InterPro"/>
</dbReference>
<feature type="domain" description="Pyridoxamine kinase/Phosphomethylpyrimidine kinase" evidence="7">
    <location>
        <begin position="14"/>
        <end position="260"/>
    </location>
</feature>
<reference evidence="10" key="3">
    <citation type="submission" date="2022-10" db="EMBL/GenBank/DDBJ databases">
        <title>Human gut microbiome strain richness.</title>
        <authorList>
            <person name="Chen-Liaw A."/>
        </authorList>
    </citation>
    <scope>NUCLEOTIDE SEQUENCE</scope>
    <source>
        <strain evidence="10">1001283st1_A3_1001283B150304_161114</strain>
    </source>
</reference>
<protein>
    <recommendedName>
        <fullName evidence="2">hydroxymethylpyrimidine kinase</fullName>
        <ecNumber evidence="2">2.7.1.49</ecNumber>
    </recommendedName>
</protein>
<evidence type="ECO:0000313" key="10">
    <source>
        <dbReference type="EMBL" id="MDC2234733.1"/>
    </source>
</evidence>
<evidence type="ECO:0000313" key="8">
    <source>
        <dbReference type="EMBL" id="KAB4312139.1"/>
    </source>
</evidence>
<dbReference type="GO" id="GO:0008902">
    <property type="term" value="F:hydroxymethylpyrimidine kinase activity"/>
    <property type="evidence" value="ECO:0007669"/>
    <property type="project" value="UniProtKB-EC"/>
</dbReference>
<dbReference type="Proteomes" id="UP000284785">
    <property type="component" value="Unassembled WGS sequence"/>
</dbReference>